<reference evidence="2" key="2">
    <citation type="journal article" date="2023" name="IMA Fungus">
        <title>Comparative genomic study of the Penicillium genus elucidates a diverse pangenome and 15 lateral gene transfer events.</title>
        <authorList>
            <person name="Petersen C."/>
            <person name="Sorensen T."/>
            <person name="Nielsen M.R."/>
            <person name="Sondergaard T.E."/>
            <person name="Sorensen J.L."/>
            <person name="Fitzpatrick D.A."/>
            <person name="Frisvad J.C."/>
            <person name="Nielsen K.L."/>
        </authorList>
    </citation>
    <scope>NUCLEOTIDE SEQUENCE</scope>
    <source>
        <strain evidence="2">IBT 29677</strain>
    </source>
</reference>
<reference evidence="2" key="1">
    <citation type="submission" date="2022-12" db="EMBL/GenBank/DDBJ databases">
        <authorList>
            <person name="Petersen C."/>
        </authorList>
    </citation>
    <scope>NUCLEOTIDE SEQUENCE</scope>
    <source>
        <strain evidence="2">IBT 29677</strain>
    </source>
</reference>
<feature type="coiled-coil region" evidence="1">
    <location>
        <begin position="42"/>
        <end position="73"/>
    </location>
</feature>
<keyword evidence="3" id="KW-1185">Reference proteome</keyword>
<evidence type="ECO:0000313" key="2">
    <source>
        <dbReference type="EMBL" id="KAJ5392378.1"/>
    </source>
</evidence>
<keyword evidence="1" id="KW-0175">Coiled coil</keyword>
<dbReference type="GeneID" id="81371485"/>
<proteinExistence type="predicted"/>
<accession>A0A9X0B8V3</accession>
<organism evidence="2 3">
    <name type="scientific">Penicillium cosmopolitanum</name>
    <dbReference type="NCBI Taxonomy" id="1131564"/>
    <lineage>
        <taxon>Eukaryota</taxon>
        <taxon>Fungi</taxon>
        <taxon>Dikarya</taxon>
        <taxon>Ascomycota</taxon>
        <taxon>Pezizomycotina</taxon>
        <taxon>Eurotiomycetes</taxon>
        <taxon>Eurotiomycetidae</taxon>
        <taxon>Eurotiales</taxon>
        <taxon>Aspergillaceae</taxon>
        <taxon>Penicillium</taxon>
    </lineage>
</organism>
<evidence type="ECO:0008006" key="4">
    <source>
        <dbReference type="Google" id="ProtNLM"/>
    </source>
</evidence>
<comment type="caution">
    <text evidence="2">The sequence shown here is derived from an EMBL/GenBank/DDBJ whole genome shotgun (WGS) entry which is preliminary data.</text>
</comment>
<dbReference type="RefSeq" id="XP_056488056.1">
    <property type="nucleotide sequence ID" value="XM_056632505.1"/>
</dbReference>
<dbReference type="OrthoDB" id="1577640at2759"/>
<sequence>MSDPLSVTGSAVGVISLGLSICNAIIRYAQNAQGQSDDMQYLATKASNIRSLLKNLRELIEETENDLPDVAEDLESKALGLQAYLDKLNGPIKQYERAQVAATGVRSRARRTWETAVYHFKKEELFEVRDCLQSMEMDLNTALNVFSARELHKFGAKQDIFGFKQDLLMEKMDTLQLSITTTSHQTVFQEPTPYSLPYRGDSSVQGCGSPLAYNWKNIRAKQGRKQYRFYSRWLSRAFTGTFCLSTEPGIFPIVSLHCHTVVSPESCLGMMFYEEGSFGYYFVLSLNEFEFSKKIDDWIQTIQFAISEGKIRPTDELLAVGMSPDSEFGRHLSLIDLAFPGHYAWFIPLAIPALRKFCKYMFGHNVTTNYRNPFSFFRKLCKSFTWTEEAHHLASYIIERCGPINWAPSTWIEKKNMQSLLRRDEDSLDLPSEFMAVLRESERDLRDLLESKLSSSQLEDTFGGITLLQLAMGWPAGVTLLLKAQSSIHLPRRYHDPDRGFGGRFGIEDEDNKIDEYVESCNILLKAGYIISHQDIERSSSNILRGLLIKELAKRRRKLLDIAEAHISPGELSDLRKGETGIPDTYAPALCDALIAKGLGHKIDQTLMTSERKSLFSYDLPTEILDNIYEAGFTDVEILPEERCTPLMVQCINSGFWWNSTYMATAWMISNGANPFRKFPGSNTTVLHWINGRLAWQIYLQFQLDGHFDPYVVLHHFHQIDMHLFSLSTRDACSCSCSLDGCTPLSIALRNVVDDLYLGDQHIGQVASCFRRFLEFLLDRTGSQSKHEICHAMIRSLTFDGLSLSHTCCTKLQRDESDLQEIREEQKVDLERFEKLVFEFDSQFVALGLPLMDFLQEIWYERMVKFLLERDKYDPEHHEKIRELGINFWEMDEIQIPLVVQLICDQVRVVESDSEDS</sequence>
<name>A0A9X0B8V3_9EURO</name>
<dbReference type="Proteomes" id="UP001147747">
    <property type="component" value="Unassembled WGS sequence"/>
</dbReference>
<protein>
    <recommendedName>
        <fullName evidence="4">Fungal N-terminal domain-containing protein</fullName>
    </recommendedName>
</protein>
<evidence type="ECO:0000256" key="1">
    <source>
        <dbReference type="SAM" id="Coils"/>
    </source>
</evidence>
<dbReference type="AlphaFoldDB" id="A0A9X0B8V3"/>
<dbReference type="EMBL" id="JAPZBU010000008">
    <property type="protein sequence ID" value="KAJ5392378.1"/>
    <property type="molecule type" value="Genomic_DNA"/>
</dbReference>
<gene>
    <name evidence="2" type="ORF">N7509_007868</name>
</gene>
<evidence type="ECO:0000313" key="3">
    <source>
        <dbReference type="Proteomes" id="UP001147747"/>
    </source>
</evidence>